<reference evidence="3 4" key="1">
    <citation type="submission" date="2023-07" db="EMBL/GenBank/DDBJ databases">
        <title>The novel representative of Negativicutes class, Anaeroselena agilis gen. nov. sp. nov.</title>
        <authorList>
            <person name="Prokofeva M.I."/>
            <person name="Elcheninov A.G."/>
            <person name="Klyukina A."/>
            <person name="Kublanov I.V."/>
            <person name="Frolov E.N."/>
            <person name="Podosokorskaya O.A."/>
        </authorList>
    </citation>
    <scope>NUCLEOTIDE SEQUENCE [LARGE SCALE GENOMIC DNA]</scope>
    <source>
        <strain evidence="3 4">4137-cl</strain>
    </source>
</reference>
<dbReference type="Pfam" id="PF07811">
    <property type="entry name" value="TadE"/>
    <property type="match status" value="1"/>
</dbReference>
<dbReference type="EMBL" id="JAUOZS010000001">
    <property type="protein sequence ID" value="MDT8903672.1"/>
    <property type="molecule type" value="Genomic_DNA"/>
</dbReference>
<keyword evidence="1" id="KW-1133">Transmembrane helix</keyword>
<keyword evidence="1" id="KW-0812">Transmembrane</keyword>
<dbReference type="Proteomes" id="UP001254848">
    <property type="component" value="Unassembled WGS sequence"/>
</dbReference>
<protein>
    <submittedName>
        <fullName evidence="3">Pilus assembly protein</fullName>
    </submittedName>
</protein>
<evidence type="ECO:0000313" key="4">
    <source>
        <dbReference type="Proteomes" id="UP001254848"/>
    </source>
</evidence>
<feature type="domain" description="TadE-like" evidence="2">
    <location>
        <begin position="13"/>
        <end position="55"/>
    </location>
</feature>
<evidence type="ECO:0000259" key="2">
    <source>
        <dbReference type="Pfam" id="PF07811"/>
    </source>
</evidence>
<keyword evidence="4" id="KW-1185">Reference proteome</keyword>
<evidence type="ECO:0000313" key="3">
    <source>
        <dbReference type="EMBL" id="MDT8903672.1"/>
    </source>
</evidence>
<sequence>MQAIVRYIRSHRGQSVVEIALALPFLMLVLAGMCDFGLYMYKTTLANEAARAGARAATLHKTNEDIIAAAKKATPLRFDNNAEPTVKPVPLAEEARTSDSEVTVTVEGQHSLLTKDIAGIFGSGTVTIKGTATMRME</sequence>
<dbReference type="RefSeq" id="WP_413782121.1">
    <property type="nucleotide sequence ID" value="NZ_JAUOZS010000001.1"/>
</dbReference>
<proteinExistence type="predicted"/>
<name>A0ABU3P3Q5_9FIRM</name>
<organism evidence="3 4">
    <name type="scientific">Anaeroselena agilis</name>
    <dbReference type="NCBI Taxonomy" id="3063788"/>
    <lineage>
        <taxon>Bacteria</taxon>
        <taxon>Bacillati</taxon>
        <taxon>Bacillota</taxon>
        <taxon>Negativicutes</taxon>
        <taxon>Acetonemataceae</taxon>
        <taxon>Anaeroselena</taxon>
    </lineage>
</organism>
<feature type="transmembrane region" description="Helical" evidence="1">
    <location>
        <begin position="21"/>
        <end position="41"/>
    </location>
</feature>
<accession>A0ABU3P3Q5</accession>
<gene>
    <name evidence="3" type="ORF">Q4T40_20790</name>
</gene>
<comment type="caution">
    <text evidence="3">The sequence shown here is derived from an EMBL/GenBank/DDBJ whole genome shotgun (WGS) entry which is preliminary data.</text>
</comment>
<evidence type="ECO:0000256" key="1">
    <source>
        <dbReference type="SAM" id="Phobius"/>
    </source>
</evidence>
<keyword evidence="1" id="KW-0472">Membrane</keyword>
<dbReference type="InterPro" id="IPR012495">
    <property type="entry name" value="TadE-like_dom"/>
</dbReference>